<evidence type="ECO:0000313" key="9">
    <source>
        <dbReference type="Proteomes" id="UP000037267"/>
    </source>
</evidence>
<accession>A0A0L0WCT4</accession>
<keyword evidence="5" id="KW-0521">NADP</keyword>
<dbReference type="GO" id="GO:0050661">
    <property type="term" value="F:NADP binding"/>
    <property type="evidence" value="ECO:0007669"/>
    <property type="project" value="InterPro"/>
</dbReference>
<dbReference type="InterPro" id="IPR024072">
    <property type="entry name" value="DHFR-like_dom_sf"/>
</dbReference>
<dbReference type="EMBL" id="LGSS01000003">
    <property type="protein sequence ID" value="KNF09277.1"/>
    <property type="molecule type" value="Genomic_DNA"/>
</dbReference>
<dbReference type="GO" id="GO:0046654">
    <property type="term" value="P:tetrahydrofolate biosynthetic process"/>
    <property type="evidence" value="ECO:0007669"/>
    <property type="project" value="UniProtKB-UniPathway"/>
</dbReference>
<dbReference type="EC" id="1.5.1.3" evidence="3"/>
<reference evidence="9" key="1">
    <citation type="submission" date="2015-07" db="EMBL/GenBank/DDBJ databases">
        <title>Draft genome sequence of the purine-degrading Gottschalkia purinilyticum DSM 1384 (formerly Clostridium purinilyticum).</title>
        <authorList>
            <person name="Poehlein A."/>
            <person name="Schiel-Bengelsdorf B."/>
            <person name="Bengelsdorf F.R."/>
            <person name="Daniel R."/>
            <person name="Duerre P."/>
        </authorList>
    </citation>
    <scope>NUCLEOTIDE SEQUENCE [LARGE SCALE GENOMIC DNA]</scope>
    <source>
        <strain evidence="9">DSM 1384</strain>
    </source>
</reference>
<comment type="similarity">
    <text evidence="2">Belongs to the dihydrofolate reductase family.</text>
</comment>
<dbReference type="InterPro" id="IPR001796">
    <property type="entry name" value="DHFR_dom"/>
</dbReference>
<proteinExistence type="inferred from homology"/>
<dbReference type="GO" id="GO:0005829">
    <property type="term" value="C:cytosol"/>
    <property type="evidence" value="ECO:0007669"/>
    <property type="project" value="TreeGrafter"/>
</dbReference>
<evidence type="ECO:0000259" key="7">
    <source>
        <dbReference type="PROSITE" id="PS51330"/>
    </source>
</evidence>
<sequence>MISMIVAVDRSWGIGRNNDMLAHIEPDLEYFRNVTEGHTVIMGYNTYLSLPEENRPLPNRKNIVITRKNIKLEGVTIIDSIEETLDLINKEYKNEEVFIAGGESIYNQMLPYADKLYITHIFRKFDDPQAFFPIIDDSWRIEDIKMSEENIKHECPHIFATYVKKEK</sequence>
<evidence type="ECO:0000256" key="1">
    <source>
        <dbReference type="ARBA" id="ARBA00004903"/>
    </source>
</evidence>
<dbReference type="STRING" id="1503.CLPU_3c00550"/>
<keyword evidence="9" id="KW-1185">Reference proteome</keyword>
<evidence type="ECO:0000256" key="3">
    <source>
        <dbReference type="ARBA" id="ARBA00012856"/>
    </source>
</evidence>
<dbReference type="PATRIC" id="fig|1503.3.peg.1916"/>
<comment type="pathway">
    <text evidence="1">Cofactor biosynthesis; tetrahydrofolate biosynthesis; 5,6,7,8-tetrahydrofolate from 7,8-dihydrofolate: step 1/1.</text>
</comment>
<name>A0A0L0WCT4_GOTPU</name>
<dbReference type="GO" id="GO:0006730">
    <property type="term" value="P:one-carbon metabolic process"/>
    <property type="evidence" value="ECO:0007669"/>
    <property type="project" value="UniProtKB-KW"/>
</dbReference>
<dbReference type="GO" id="GO:0004146">
    <property type="term" value="F:dihydrofolate reductase activity"/>
    <property type="evidence" value="ECO:0007669"/>
    <property type="project" value="UniProtKB-EC"/>
</dbReference>
<dbReference type="Pfam" id="PF00186">
    <property type="entry name" value="DHFR_1"/>
    <property type="match status" value="1"/>
</dbReference>
<dbReference type="GO" id="GO:0046452">
    <property type="term" value="P:dihydrofolate metabolic process"/>
    <property type="evidence" value="ECO:0007669"/>
    <property type="project" value="TreeGrafter"/>
</dbReference>
<keyword evidence="6 8" id="KW-0560">Oxidoreductase</keyword>
<dbReference type="SUPFAM" id="SSF53597">
    <property type="entry name" value="Dihydrofolate reductase-like"/>
    <property type="match status" value="1"/>
</dbReference>
<evidence type="ECO:0000256" key="2">
    <source>
        <dbReference type="ARBA" id="ARBA00009539"/>
    </source>
</evidence>
<dbReference type="CDD" id="cd00209">
    <property type="entry name" value="DHFR"/>
    <property type="match status" value="1"/>
</dbReference>
<dbReference type="Gene3D" id="3.40.430.10">
    <property type="entry name" value="Dihydrofolate Reductase, subunit A"/>
    <property type="match status" value="1"/>
</dbReference>
<feature type="domain" description="DHFR" evidence="7">
    <location>
        <begin position="1"/>
        <end position="164"/>
    </location>
</feature>
<dbReference type="PRINTS" id="PR00070">
    <property type="entry name" value="DHFR"/>
</dbReference>
<dbReference type="GO" id="GO:0046655">
    <property type="term" value="P:folic acid metabolic process"/>
    <property type="evidence" value="ECO:0007669"/>
    <property type="project" value="TreeGrafter"/>
</dbReference>
<protein>
    <recommendedName>
        <fullName evidence="3">dihydrofolate reductase</fullName>
        <ecNumber evidence="3">1.5.1.3</ecNumber>
    </recommendedName>
</protein>
<dbReference type="OrthoDB" id="9804315at2"/>
<comment type="caution">
    <text evidence="8">The sequence shown here is derived from an EMBL/GenBank/DDBJ whole genome shotgun (WGS) entry which is preliminary data.</text>
</comment>
<organism evidence="8 9">
    <name type="scientific">Gottschalkia purinilytica</name>
    <name type="common">Clostridium purinilyticum</name>
    <dbReference type="NCBI Taxonomy" id="1503"/>
    <lineage>
        <taxon>Bacteria</taxon>
        <taxon>Bacillati</taxon>
        <taxon>Bacillota</taxon>
        <taxon>Tissierellia</taxon>
        <taxon>Tissierellales</taxon>
        <taxon>Gottschalkiaceae</taxon>
        <taxon>Gottschalkia</taxon>
    </lineage>
</organism>
<dbReference type="UniPathway" id="UPA00077">
    <property type="reaction ID" value="UER00158"/>
</dbReference>
<evidence type="ECO:0000256" key="6">
    <source>
        <dbReference type="ARBA" id="ARBA00023002"/>
    </source>
</evidence>
<dbReference type="AlphaFoldDB" id="A0A0L0WCT4"/>
<gene>
    <name evidence="8" type="primary">dfrA</name>
    <name evidence="8" type="ORF">CLPU_3c00550</name>
</gene>
<evidence type="ECO:0000313" key="8">
    <source>
        <dbReference type="EMBL" id="KNF09277.1"/>
    </source>
</evidence>
<dbReference type="InterPro" id="IPR012259">
    <property type="entry name" value="DHFR"/>
</dbReference>
<dbReference type="PANTHER" id="PTHR48069">
    <property type="entry name" value="DIHYDROFOLATE REDUCTASE"/>
    <property type="match status" value="1"/>
</dbReference>
<dbReference type="Proteomes" id="UP000037267">
    <property type="component" value="Unassembled WGS sequence"/>
</dbReference>
<evidence type="ECO:0000256" key="5">
    <source>
        <dbReference type="ARBA" id="ARBA00022857"/>
    </source>
</evidence>
<dbReference type="PANTHER" id="PTHR48069:SF3">
    <property type="entry name" value="DIHYDROFOLATE REDUCTASE"/>
    <property type="match status" value="1"/>
</dbReference>
<dbReference type="PROSITE" id="PS51330">
    <property type="entry name" value="DHFR_2"/>
    <property type="match status" value="1"/>
</dbReference>
<keyword evidence="4" id="KW-0554">One-carbon metabolism</keyword>
<evidence type="ECO:0000256" key="4">
    <source>
        <dbReference type="ARBA" id="ARBA00022563"/>
    </source>
</evidence>